<accession>A0A6V7R3E4</accession>
<dbReference type="GO" id="GO:0005886">
    <property type="term" value="C:plasma membrane"/>
    <property type="evidence" value="ECO:0007669"/>
    <property type="project" value="TreeGrafter"/>
</dbReference>
<organism evidence="8 9">
    <name type="scientific">Jeotgalicoccus coquinae</name>
    <dbReference type="NCBI Taxonomy" id="709509"/>
    <lineage>
        <taxon>Bacteria</taxon>
        <taxon>Bacillati</taxon>
        <taxon>Bacillota</taxon>
        <taxon>Bacilli</taxon>
        <taxon>Bacillales</taxon>
        <taxon>Staphylococcaceae</taxon>
        <taxon>Jeotgalicoccus</taxon>
    </lineage>
</organism>
<keyword evidence="3" id="KW-0813">Transport</keyword>
<feature type="transmembrane region" description="Helical" evidence="7">
    <location>
        <begin position="383"/>
        <end position="405"/>
    </location>
</feature>
<evidence type="ECO:0000256" key="5">
    <source>
        <dbReference type="ARBA" id="ARBA00022989"/>
    </source>
</evidence>
<keyword evidence="5 7" id="KW-1133">Transmembrane helix</keyword>
<protein>
    <submittedName>
        <fullName evidence="8">Purine permease YbbY</fullName>
    </submittedName>
</protein>
<keyword evidence="6 7" id="KW-0472">Membrane</keyword>
<feature type="transmembrane region" description="Helical" evidence="7">
    <location>
        <begin position="142"/>
        <end position="161"/>
    </location>
</feature>
<dbReference type="PANTHER" id="PTHR42810">
    <property type="entry name" value="PURINE PERMEASE C1399.01C-RELATED"/>
    <property type="match status" value="1"/>
</dbReference>
<dbReference type="Proteomes" id="UP000534001">
    <property type="component" value="Unassembled WGS sequence"/>
</dbReference>
<feature type="transmembrane region" description="Helical" evidence="7">
    <location>
        <begin position="21"/>
        <end position="40"/>
    </location>
</feature>
<name>A0A6V7R3E4_9STAP</name>
<sequence length="460" mass="49783">MIYDMMKHLKNVDNWLGGLQWLMYIFINTVVVPITMGAAFDLSQAEIVSTMQFSFILGGIACLMQVFIGHRRPIMDGPSGLWWGVLLALSSLAAAQGMPITEVGGSIATGLIITGILTVIIGLTGVGYYLEKLFNPSVMGVFMLLFGVSLCISFFKGMVGLPFGGGDGPTEIQIGPAILSFVIVILVLILTIRGSNKLSQYAMLIGIIVGWPAYLLLFGSDAQLTSGTASSLEIFWFPLGSPAWNIGIILTVVITGMLNLSKQYGSIKGTDPIYPDSPSTGKDYRNSFTITGIMTIIPGFLGLVPYSPFVSSIGFIQQTKIYERMPFIFGAIMFFVMGAIPQIGSFFTMIPLSVGCAVLFVSYVQLFGSAWDWFKLVEFNSLNIYRAAIPMFLGLVLMAIPGSAFASLPGYVQPLLSSGLLMGTIISIAMENFLNWDKVGTTISNNIGKNIEKEEPVNKL</sequence>
<feature type="transmembrane region" description="Helical" evidence="7">
    <location>
        <begin position="173"/>
        <end position="192"/>
    </location>
</feature>
<dbReference type="AlphaFoldDB" id="A0A6V7R3E4"/>
<feature type="transmembrane region" description="Helical" evidence="7">
    <location>
        <begin position="107"/>
        <end position="130"/>
    </location>
</feature>
<comment type="similarity">
    <text evidence="2">Belongs to the nucleobase:cation symporter-2 (NCS2) (TC 2.A.40) family.</text>
</comment>
<comment type="subcellular location">
    <subcellularLocation>
        <location evidence="1">Membrane</location>
        <topology evidence="1">Multi-pass membrane protein</topology>
    </subcellularLocation>
</comment>
<dbReference type="Pfam" id="PF00860">
    <property type="entry name" value="Xan_ur_permease"/>
    <property type="match status" value="1"/>
</dbReference>
<gene>
    <name evidence="8" type="primary">ybbY</name>
    <name evidence="8" type="ORF">JEOCOQ751_00440</name>
</gene>
<feature type="transmembrane region" description="Helical" evidence="7">
    <location>
        <begin position="201"/>
        <end position="219"/>
    </location>
</feature>
<evidence type="ECO:0000313" key="8">
    <source>
        <dbReference type="EMBL" id="CAD2071860.1"/>
    </source>
</evidence>
<feature type="transmembrane region" description="Helical" evidence="7">
    <location>
        <begin position="350"/>
        <end position="371"/>
    </location>
</feature>
<feature type="transmembrane region" description="Helical" evidence="7">
    <location>
        <begin position="52"/>
        <end position="69"/>
    </location>
</feature>
<dbReference type="GO" id="GO:0042907">
    <property type="term" value="F:xanthine transmembrane transporter activity"/>
    <property type="evidence" value="ECO:0007669"/>
    <property type="project" value="TreeGrafter"/>
</dbReference>
<comment type="caution">
    <text evidence="8">The sequence shown here is derived from an EMBL/GenBank/DDBJ whole genome shotgun (WGS) entry which is preliminary data.</text>
</comment>
<dbReference type="NCBIfam" id="NF008502">
    <property type="entry name" value="PRK11412.1"/>
    <property type="match status" value="1"/>
</dbReference>
<dbReference type="EMBL" id="CAJEWA010000004">
    <property type="protein sequence ID" value="CAD2071860.1"/>
    <property type="molecule type" value="Genomic_DNA"/>
</dbReference>
<evidence type="ECO:0000256" key="4">
    <source>
        <dbReference type="ARBA" id="ARBA00022692"/>
    </source>
</evidence>
<evidence type="ECO:0000256" key="6">
    <source>
        <dbReference type="ARBA" id="ARBA00023136"/>
    </source>
</evidence>
<feature type="transmembrane region" description="Helical" evidence="7">
    <location>
        <begin position="81"/>
        <end position="101"/>
    </location>
</feature>
<feature type="transmembrane region" description="Helical" evidence="7">
    <location>
        <begin position="239"/>
        <end position="260"/>
    </location>
</feature>
<evidence type="ECO:0000256" key="1">
    <source>
        <dbReference type="ARBA" id="ARBA00004141"/>
    </source>
</evidence>
<evidence type="ECO:0000256" key="3">
    <source>
        <dbReference type="ARBA" id="ARBA00022448"/>
    </source>
</evidence>
<dbReference type="NCBIfam" id="NF037981">
    <property type="entry name" value="NCS2_1"/>
    <property type="match status" value="1"/>
</dbReference>
<reference evidence="8 9" key="1">
    <citation type="submission" date="2020-07" db="EMBL/GenBank/DDBJ databases">
        <authorList>
            <person name="Criscuolo A."/>
        </authorList>
    </citation>
    <scope>NUCLEOTIDE SEQUENCE [LARGE SCALE GENOMIC DNA]</scope>
    <source>
        <strain evidence="8">CIP111751</strain>
    </source>
</reference>
<evidence type="ECO:0000256" key="7">
    <source>
        <dbReference type="SAM" id="Phobius"/>
    </source>
</evidence>
<proteinExistence type="inferred from homology"/>
<evidence type="ECO:0000313" key="9">
    <source>
        <dbReference type="Proteomes" id="UP000534001"/>
    </source>
</evidence>
<feature type="transmembrane region" description="Helical" evidence="7">
    <location>
        <begin position="411"/>
        <end position="430"/>
    </location>
</feature>
<evidence type="ECO:0000256" key="2">
    <source>
        <dbReference type="ARBA" id="ARBA00008821"/>
    </source>
</evidence>
<dbReference type="InterPro" id="IPR006043">
    <property type="entry name" value="NCS2"/>
</dbReference>
<keyword evidence="4 7" id="KW-0812">Transmembrane</keyword>
<dbReference type="PANTHER" id="PTHR42810:SF6">
    <property type="entry name" value="PURINE PERMEASE YBBY-RELATED"/>
    <property type="match status" value="1"/>
</dbReference>
<feature type="transmembrane region" description="Helical" evidence="7">
    <location>
        <begin position="327"/>
        <end position="344"/>
    </location>
</feature>